<evidence type="ECO:0000259" key="5">
    <source>
        <dbReference type="PROSITE" id="PS01124"/>
    </source>
</evidence>
<feature type="transmembrane region" description="Helical" evidence="4">
    <location>
        <begin position="308"/>
        <end position="326"/>
    </location>
</feature>
<keyword evidence="3" id="KW-0804">Transcription</keyword>
<name>A0ABS4IMR7_9BACL</name>
<evidence type="ECO:0000256" key="4">
    <source>
        <dbReference type="SAM" id="Phobius"/>
    </source>
</evidence>
<protein>
    <submittedName>
        <fullName evidence="6">AraC-like DNA-binding protein</fullName>
    </submittedName>
</protein>
<keyword evidence="4" id="KW-0812">Transmembrane</keyword>
<evidence type="ECO:0000313" key="6">
    <source>
        <dbReference type="EMBL" id="MBP1988866.1"/>
    </source>
</evidence>
<proteinExistence type="predicted"/>
<dbReference type="InterPro" id="IPR018060">
    <property type="entry name" value="HTH_AraC"/>
</dbReference>
<sequence length="757" mass="87045">MIKKFIVKNPFQLFLTILLPFLLSTLLVIFVQSSFQGRIFEKFALEMVYNQQKTDLQHTSSNVSLMEKTANSVATTAFFDDTIKDLLYTDIHSEDYIKYERKLQFYKNIYPFLQSIYIYNGHNIQAVPSMNFIYDRSSFNDQGIFPILDDIRNNKTHSIILRKIPSPLSEPGSDDPDAFIYVYSYLFFDSQVQSGKVSEAIILNISEEWLRKSFSSSDQSKSRIFMIDRNGILLSSDSIHPLLSDLKENEFIQTINASAEPTGHLRTDVDGVDSFVTYAATDVFDWKLISITPYSHIVQDIVKMKQKTYLLVLFFLIGSIALSLYFSRKLYIPIKLVIQNYNVFERNNTYNKKQDFLRKMVYLDEPASTDSLEKQLTAYNIALKPADSLLIILIKLDHYAEFCSKFNLTDRGLLKYGVINIVSELLAGVYKHECIDMEEDQIVVLISYSSAELPSRNEQLIAQFQEIQANTRQYLNLSISITFSEAFESLAGLNHHYLKTLDLSFYRFICGHNSLIFHENLNILTDDFKYPLDQDKRMTDALIQGQLTDAKKELSGIIEYASTYSFTLINSVIIRLLLSIRQAIEVLEANYAIQVNFNLNIYLAKVQKIETLANIQSDFLDLFEHLSMELEAKKENKYIKLVEEVAQIIQQDYPNPALSLVTIAEKVNLSPSYVGKLFKKHRLISITDYINNIRLLSARDLIATSDEAINVIMESCGFLSRSHFFTLFKKVYGVTPIQYRSQSKALKGEDDPTSTQP</sequence>
<dbReference type="RefSeq" id="WP_209969390.1">
    <property type="nucleotide sequence ID" value="NZ_JAGGLB010000001.1"/>
</dbReference>
<dbReference type="PROSITE" id="PS01124">
    <property type="entry name" value="HTH_ARAC_FAMILY_2"/>
    <property type="match status" value="1"/>
</dbReference>
<organism evidence="6 7">
    <name type="scientific">Paenibacillus eucommiae</name>
    <dbReference type="NCBI Taxonomy" id="1355755"/>
    <lineage>
        <taxon>Bacteria</taxon>
        <taxon>Bacillati</taxon>
        <taxon>Bacillota</taxon>
        <taxon>Bacilli</taxon>
        <taxon>Bacillales</taxon>
        <taxon>Paenibacillaceae</taxon>
        <taxon>Paenibacillus</taxon>
    </lineage>
</organism>
<dbReference type="Gene3D" id="1.10.10.60">
    <property type="entry name" value="Homeodomain-like"/>
    <property type="match status" value="2"/>
</dbReference>
<evidence type="ECO:0000256" key="1">
    <source>
        <dbReference type="ARBA" id="ARBA00023015"/>
    </source>
</evidence>
<keyword evidence="4" id="KW-1133">Transmembrane helix</keyword>
<dbReference type="Pfam" id="PF12833">
    <property type="entry name" value="HTH_18"/>
    <property type="match status" value="1"/>
</dbReference>
<keyword evidence="2" id="KW-0238">DNA-binding</keyword>
<dbReference type="InterPro" id="IPR009057">
    <property type="entry name" value="Homeodomain-like_sf"/>
</dbReference>
<dbReference type="EMBL" id="JAGGLB010000001">
    <property type="protein sequence ID" value="MBP1988866.1"/>
    <property type="molecule type" value="Genomic_DNA"/>
</dbReference>
<keyword evidence="7" id="KW-1185">Reference proteome</keyword>
<accession>A0ABS4IMR7</accession>
<comment type="caution">
    <text evidence="6">The sequence shown here is derived from an EMBL/GenBank/DDBJ whole genome shotgun (WGS) entry which is preliminary data.</text>
</comment>
<dbReference type="PANTHER" id="PTHR43280">
    <property type="entry name" value="ARAC-FAMILY TRANSCRIPTIONAL REGULATOR"/>
    <property type="match status" value="1"/>
</dbReference>
<dbReference type="Gene3D" id="3.30.450.20">
    <property type="entry name" value="PAS domain"/>
    <property type="match status" value="1"/>
</dbReference>
<dbReference type="SUPFAM" id="SSF46689">
    <property type="entry name" value="Homeodomain-like"/>
    <property type="match status" value="1"/>
</dbReference>
<evidence type="ECO:0000256" key="3">
    <source>
        <dbReference type="ARBA" id="ARBA00023163"/>
    </source>
</evidence>
<evidence type="ECO:0000256" key="2">
    <source>
        <dbReference type="ARBA" id="ARBA00023125"/>
    </source>
</evidence>
<dbReference type="Proteomes" id="UP001519287">
    <property type="component" value="Unassembled WGS sequence"/>
</dbReference>
<keyword evidence="1" id="KW-0805">Transcription regulation</keyword>
<reference evidence="6 7" key="1">
    <citation type="submission" date="2021-03" db="EMBL/GenBank/DDBJ databases">
        <title>Genomic Encyclopedia of Type Strains, Phase IV (KMG-IV): sequencing the most valuable type-strain genomes for metagenomic binning, comparative biology and taxonomic classification.</title>
        <authorList>
            <person name="Goeker M."/>
        </authorList>
    </citation>
    <scope>NUCLEOTIDE SEQUENCE [LARGE SCALE GENOMIC DNA]</scope>
    <source>
        <strain evidence="6 7">DSM 26048</strain>
    </source>
</reference>
<keyword evidence="4" id="KW-0472">Membrane</keyword>
<evidence type="ECO:0000313" key="7">
    <source>
        <dbReference type="Proteomes" id="UP001519287"/>
    </source>
</evidence>
<dbReference type="PANTHER" id="PTHR43280:SF2">
    <property type="entry name" value="HTH-TYPE TRANSCRIPTIONAL REGULATOR EXSA"/>
    <property type="match status" value="1"/>
</dbReference>
<feature type="domain" description="HTH araC/xylS-type" evidence="5">
    <location>
        <begin position="643"/>
        <end position="742"/>
    </location>
</feature>
<gene>
    <name evidence="6" type="ORF">J2Z66_000461</name>
</gene>
<dbReference type="SMART" id="SM00342">
    <property type="entry name" value="HTH_ARAC"/>
    <property type="match status" value="1"/>
</dbReference>